<keyword evidence="6" id="KW-0862">Zinc</keyword>
<sequence>MKTALNSLSKNKDFYNWEQKDQVEFKLNLQSFLIQPIQRIPRYQLLVNEILKHTDPEHKDYTDLQIPPQMIKKVATDVNTVLINAKQNVILVSLNKKLSNVDLIKPHRKYVCEGVLMKKSTKKDQARLFYLFSDLLIIASKDISIYTLAPLNIQDKDAIKCNICHQPFNMRKRRHHCRKCGEYICGECQKHKTVLKARQMGGKVCVCNNCFIEVKDEEEQELIENNQKNKNQNQNQLKKKIYNISKLLNKKKKYYKH</sequence>
<comment type="caution">
    <text evidence="10">The sequence shown here is derived from an EMBL/GenBank/DDBJ whole genome shotgun (WGS) entry which is preliminary data.</text>
</comment>
<protein>
    <submittedName>
        <fullName evidence="10">Faciogenital dysplasia protein</fullName>
    </submittedName>
</protein>
<evidence type="ECO:0000259" key="9">
    <source>
        <dbReference type="PROSITE" id="PS50178"/>
    </source>
</evidence>
<evidence type="ECO:0000313" key="10">
    <source>
        <dbReference type="EMBL" id="KAJ3445818.1"/>
    </source>
</evidence>
<evidence type="ECO:0000256" key="7">
    <source>
        <dbReference type="PROSITE-ProRule" id="PRU00091"/>
    </source>
</evidence>
<dbReference type="PANTHER" id="PTHR12673:SF159">
    <property type="entry name" value="LD03170P"/>
    <property type="match status" value="1"/>
</dbReference>
<accession>A0AAV7ZZS0</accession>
<dbReference type="SMART" id="SM00064">
    <property type="entry name" value="FYVE"/>
    <property type="match status" value="1"/>
</dbReference>
<feature type="domain" description="FYVE-type" evidence="9">
    <location>
        <begin position="155"/>
        <end position="215"/>
    </location>
</feature>
<dbReference type="InterPro" id="IPR000306">
    <property type="entry name" value="Znf_FYVE"/>
</dbReference>
<organism evidence="10 11">
    <name type="scientific">Anaeramoeba flamelloides</name>
    <dbReference type="NCBI Taxonomy" id="1746091"/>
    <lineage>
        <taxon>Eukaryota</taxon>
        <taxon>Metamonada</taxon>
        <taxon>Anaeramoebidae</taxon>
        <taxon>Anaeramoeba</taxon>
    </lineage>
</organism>
<evidence type="ECO:0000256" key="4">
    <source>
        <dbReference type="ARBA" id="ARBA00022723"/>
    </source>
</evidence>
<dbReference type="Gene3D" id="1.20.900.10">
    <property type="entry name" value="Dbl homology (DH) domain"/>
    <property type="match status" value="1"/>
</dbReference>
<dbReference type="Proteomes" id="UP001146793">
    <property type="component" value="Unassembled WGS sequence"/>
</dbReference>
<dbReference type="InterPro" id="IPR051092">
    <property type="entry name" value="FYVE_RhoGEF_PH"/>
</dbReference>
<dbReference type="Gene3D" id="3.30.40.10">
    <property type="entry name" value="Zinc/RING finger domain, C3HC4 (zinc finger)"/>
    <property type="match status" value="1"/>
</dbReference>
<evidence type="ECO:0000256" key="2">
    <source>
        <dbReference type="ARBA" id="ARBA00022490"/>
    </source>
</evidence>
<dbReference type="SUPFAM" id="SSF50729">
    <property type="entry name" value="PH domain-like"/>
    <property type="match status" value="1"/>
</dbReference>
<dbReference type="PANTHER" id="PTHR12673">
    <property type="entry name" value="FACIOGENITAL DYSPLASIA PROTEIN"/>
    <property type="match status" value="1"/>
</dbReference>
<dbReference type="PROSITE" id="PS50010">
    <property type="entry name" value="DH_2"/>
    <property type="match status" value="1"/>
</dbReference>
<dbReference type="GO" id="GO:0035556">
    <property type="term" value="P:intracellular signal transduction"/>
    <property type="evidence" value="ECO:0007669"/>
    <property type="project" value="InterPro"/>
</dbReference>
<dbReference type="Pfam" id="PF01363">
    <property type="entry name" value="FYVE"/>
    <property type="match status" value="1"/>
</dbReference>
<dbReference type="InterPro" id="IPR000219">
    <property type="entry name" value="DH_dom"/>
</dbReference>
<dbReference type="GO" id="GO:0005085">
    <property type="term" value="F:guanyl-nucleotide exchange factor activity"/>
    <property type="evidence" value="ECO:0007669"/>
    <property type="project" value="UniProtKB-KW"/>
</dbReference>
<keyword evidence="2" id="KW-0963">Cytoplasm</keyword>
<keyword evidence="4" id="KW-0479">Metal-binding</keyword>
<evidence type="ECO:0000256" key="5">
    <source>
        <dbReference type="ARBA" id="ARBA00022771"/>
    </source>
</evidence>
<name>A0AAV7ZZS0_9EUKA</name>
<dbReference type="InterPro" id="IPR001331">
    <property type="entry name" value="GDS_CDC24_CS"/>
</dbReference>
<dbReference type="EMBL" id="JANTQA010000023">
    <property type="protein sequence ID" value="KAJ3445818.1"/>
    <property type="molecule type" value="Genomic_DNA"/>
</dbReference>
<dbReference type="InterPro" id="IPR011993">
    <property type="entry name" value="PH-like_dom_sf"/>
</dbReference>
<feature type="domain" description="DH" evidence="8">
    <location>
        <begin position="1"/>
        <end position="81"/>
    </location>
</feature>
<dbReference type="GO" id="GO:0008270">
    <property type="term" value="F:zinc ion binding"/>
    <property type="evidence" value="ECO:0007669"/>
    <property type="project" value="UniProtKB-KW"/>
</dbReference>
<dbReference type="InterPro" id="IPR017455">
    <property type="entry name" value="Znf_FYVE-rel"/>
</dbReference>
<evidence type="ECO:0000256" key="3">
    <source>
        <dbReference type="ARBA" id="ARBA00022658"/>
    </source>
</evidence>
<evidence type="ECO:0000259" key="8">
    <source>
        <dbReference type="PROSITE" id="PS50010"/>
    </source>
</evidence>
<proteinExistence type="predicted"/>
<dbReference type="Gene3D" id="2.30.29.30">
    <property type="entry name" value="Pleckstrin-homology domain (PH domain)/Phosphotyrosine-binding domain (PTB)"/>
    <property type="match status" value="1"/>
</dbReference>
<dbReference type="InterPro" id="IPR011011">
    <property type="entry name" value="Znf_FYVE_PHD"/>
</dbReference>
<dbReference type="PROSITE" id="PS00741">
    <property type="entry name" value="DH_1"/>
    <property type="match status" value="1"/>
</dbReference>
<dbReference type="PROSITE" id="PS50178">
    <property type="entry name" value="ZF_FYVE"/>
    <property type="match status" value="1"/>
</dbReference>
<evidence type="ECO:0000256" key="1">
    <source>
        <dbReference type="ARBA" id="ARBA00004496"/>
    </source>
</evidence>
<keyword evidence="3" id="KW-0344">Guanine-nucleotide releasing factor</keyword>
<dbReference type="InterPro" id="IPR035899">
    <property type="entry name" value="DBL_dom_sf"/>
</dbReference>
<dbReference type="AlphaFoldDB" id="A0AAV7ZZS0"/>
<reference evidence="10" key="1">
    <citation type="submission" date="2022-08" db="EMBL/GenBank/DDBJ databases">
        <title>Novel sulphate-reducing endosymbionts in the free-living metamonad Anaeramoeba.</title>
        <authorList>
            <person name="Jerlstrom-Hultqvist J."/>
            <person name="Cepicka I."/>
            <person name="Gallot-Lavallee L."/>
            <person name="Salas-Leiva D."/>
            <person name="Curtis B.A."/>
            <person name="Zahonova K."/>
            <person name="Pipaliya S."/>
            <person name="Dacks J."/>
            <person name="Roger A.J."/>
        </authorList>
    </citation>
    <scope>NUCLEOTIDE SEQUENCE</scope>
    <source>
        <strain evidence="10">Busselton2</strain>
    </source>
</reference>
<dbReference type="InterPro" id="IPR013083">
    <property type="entry name" value="Znf_RING/FYVE/PHD"/>
</dbReference>
<dbReference type="GO" id="GO:0005737">
    <property type="term" value="C:cytoplasm"/>
    <property type="evidence" value="ECO:0007669"/>
    <property type="project" value="UniProtKB-SubCell"/>
</dbReference>
<dbReference type="SUPFAM" id="SSF57903">
    <property type="entry name" value="FYVE/PHD zinc finger"/>
    <property type="match status" value="1"/>
</dbReference>
<comment type="subcellular location">
    <subcellularLocation>
        <location evidence="1">Cytoplasm</location>
    </subcellularLocation>
</comment>
<gene>
    <name evidence="10" type="ORF">M0812_11705</name>
</gene>
<evidence type="ECO:0000256" key="6">
    <source>
        <dbReference type="ARBA" id="ARBA00022833"/>
    </source>
</evidence>
<dbReference type="SUPFAM" id="SSF48065">
    <property type="entry name" value="DBL homology domain (DH-domain)"/>
    <property type="match status" value="1"/>
</dbReference>
<evidence type="ECO:0000313" key="11">
    <source>
        <dbReference type="Proteomes" id="UP001146793"/>
    </source>
</evidence>
<keyword evidence="5 7" id="KW-0863">Zinc-finger</keyword>
<dbReference type="Pfam" id="PF00621">
    <property type="entry name" value="RhoGEF"/>
    <property type="match status" value="1"/>
</dbReference>